<dbReference type="AlphaFoldDB" id="A0A8J3P2E7"/>
<reference evidence="2 3" key="1">
    <citation type="submission" date="2021-01" db="EMBL/GenBank/DDBJ databases">
        <title>Whole genome shotgun sequence of Catellatospora citrea NBRC 14495.</title>
        <authorList>
            <person name="Komaki H."/>
            <person name="Tamura T."/>
        </authorList>
    </citation>
    <scope>NUCLEOTIDE SEQUENCE [LARGE SCALE GENOMIC DNA]</scope>
    <source>
        <strain evidence="2 3">NBRC 14495</strain>
    </source>
</reference>
<comment type="caution">
    <text evidence="2">The sequence shown here is derived from an EMBL/GenBank/DDBJ whole genome shotgun (WGS) entry which is preliminary data.</text>
</comment>
<protein>
    <submittedName>
        <fullName evidence="2">Uncharacterized protein</fullName>
    </submittedName>
</protein>
<sequence length="72" mass="8425">MEAPRCERSIHSVSNTVSKTEESEMFGSPEMDFALAKMHHRELIDEAAKERVANRLHRQGRKRRQAHDHTTR</sequence>
<keyword evidence="3" id="KW-1185">Reference proteome</keyword>
<proteinExistence type="predicted"/>
<dbReference type="EMBL" id="BONH01000035">
    <property type="protein sequence ID" value="GIG01158.1"/>
    <property type="molecule type" value="Genomic_DNA"/>
</dbReference>
<organism evidence="2 3">
    <name type="scientific">Catellatospora citrea</name>
    <dbReference type="NCBI Taxonomy" id="53366"/>
    <lineage>
        <taxon>Bacteria</taxon>
        <taxon>Bacillati</taxon>
        <taxon>Actinomycetota</taxon>
        <taxon>Actinomycetes</taxon>
        <taxon>Micromonosporales</taxon>
        <taxon>Micromonosporaceae</taxon>
        <taxon>Catellatospora</taxon>
    </lineage>
</organism>
<accession>A0A8J3P2E7</accession>
<gene>
    <name evidence="2" type="ORF">Cci01nite_62510</name>
</gene>
<evidence type="ECO:0000313" key="2">
    <source>
        <dbReference type="EMBL" id="GIG01158.1"/>
    </source>
</evidence>
<feature type="region of interest" description="Disordered" evidence="1">
    <location>
        <begin position="1"/>
        <end position="26"/>
    </location>
</feature>
<feature type="compositionally biased region" description="Basic and acidic residues" evidence="1">
    <location>
        <begin position="1"/>
        <end position="10"/>
    </location>
</feature>
<name>A0A8J3P2E7_9ACTN</name>
<evidence type="ECO:0000313" key="3">
    <source>
        <dbReference type="Proteomes" id="UP000659904"/>
    </source>
</evidence>
<dbReference type="Proteomes" id="UP000659904">
    <property type="component" value="Unassembled WGS sequence"/>
</dbReference>
<evidence type="ECO:0000256" key="1">
    <source>
        <dbReference type="SAM" id="MobiDB-lite"/>
    </source>
</evidence>